<sequence>MSYYHPCKHYYRTIDKLKTNLYANTCVYLCLLYQIYLHLFNLHYLPRATNASLQEPRPCVFLRDYSTSNVDCLDSVRFIYLLMFMIKVSEYSGIEQSNRVARFLLSIFSLIAAS</sequence>
<keyword evidence="1" id="KW-1133">Transmembrane helix</keyword>
<gene>
    <name evidence="2" type="ORF">PanWU01x14_056910</name>
</gene>
<reference evidence="3" key="1">
    <citation type="submission" date="2016-06" db="EMBL/GenBank/DDBJ databases">
        <title>Parallel loss of symbiosis genes in relatives of nitrogen-fixing non-legume Parasponia.</title>
        <authorList>
            <person name="Van Velzen R."/>
            <person name="Holmer R."/>
            <person name="Bu F."/>
            <person name="Rutten L."/>
            <person name="Van Zeijl A."/>
            <person name="Liu W."/>
            <person name="Santuari L."/>
            <person name="Cao Q."/>
            <person name="Sharma T."/>
            <person name="Shen D."/>
            <person name="Roswanjaya Y."/>
            <person name="Wardhani T."/>
            <person name="Kalhor M.S."/>
            <person name="Jansen J."/>
            <person name="Van den Hoogen J."/>
            <person name="Gungor B."/>
            <person name="Hartog M."/>
            <person name="Hontelez J."/>
            <person name="Verver J."/>
            <person name="Yang W.-C."/>
            <person name="Schijlen E."/>
            <person name="Repin R."/>
            <person name="Schilthuizen M."/>
            <person name="Schranz E."/>
            <person name="Heidstra R."/>
            <person name="Miyata K."/>
            <person name="Fedorova E."/>
            <person name="Kohlen W."/>
            <person name="Bisseling T."/>
            <person name="Smit S."/>
            <person name="Geurts R."/>
        </authorList>
    </citation>
    <scope>NUCLEOTIDE SEQUENCE [LARGE SCALE GENOMIC DNA]</scope>
    <source>
        <strain evidence="3">cv. WU1-14</strain>
    </source>
</reference>
<keyword evidence="3" id="KW-1185">Reference proteome</keyword>
<dbReference type="Proteomes" id="UP000237105">
    <property type="component" value="Unassembled WGS sequence"/>
</dbReference>
<organism evidence="2 3">
    <name type="scientific">Parasponia andersonii</name>
    <name type="common">Sponia andersonii</name>
    <dbReference type="NCBI Taxonomy" id="3476"/>
    <lineage>
        <taxon>Eukaryota</taxon>
        <taxon>Viridiplantae</taxon>
        <taxon>Streptophyta</taxon>
        <taxon>Embryophyta</taxon>
        <taxon>Tracheophyta</taxon>
        <taxon>Spermatophyta</taxon>
        <taxon>Magnoliopsida</taxon>
        <taxon>eudicotyledons</taxon>
        <taxon>Gunneridae</taxon>
        <taxon>Pentapetalae</taxon>
        <taxon>rosids</taxon>
        <taxon>fabids</taxon>
        <taxon>Rosales</taxon>
        <taxon>Cannabaceae</taxon>
        <taxon>Parasponia</taxon>
    </lineage>
</organism>
<dbReference type="EMBL" id="JXTB01000033">
    <property type="protein sequence ID" value="PON73509.1"/>
    <property type="molecule type" value="Genomic_DNA"/>
</dbReference>
<comment type="caution">
    <text evidence="2">The sequence shown here is derived from an EMBL/GenBank/DDBJ whole genome shotgun (WGS) entry which is preliminary data.</text>
</comment>
<dbReference type="OrthoDB" id="10480847at2759"/>
<dbReference type="AlphaFoldDB" id="A0A2P5DJN3"/>
<name>A0A2P5DJN3_PARAD</name>
<keyword evidence="1" id="KW-0472">Membrane</keyword>
<evidence type="ECO:0000313" key="3">
    <source>
        <dbReference type="Proteomes" id="UP000237105"/>
    </source>
</evidence>
<proteinExistence type="predicted"/>
<keyword evidence="1" id="KW-0812">Transmembrane</keyword>
<evidence type="ECO:0000256" key="1">
    <source>
        <dbReference type="SAM" id="Phobius"/>
    </source>
</evidence>
<accession>A0A2P5DJN3</accession>
<protein>
    <submittedName>
        <fullName evidence="2">Uncharacterized protein</fullName>
    </submittedName>
</protein>
<evidence type="ECO:0000313" key="2">
    <source>
        <dbReference type="EMBL" id="PON73509.1"/>
    </source>
</evidence>
<feature type="transmembrane region" description="Helical" evidence="1">
    <location>
        <begin position="21"/>
        <end position="40"/>
    </location>
</feature>